<keyword evidence="2" id="KW-1185">Reference proteome</keyword>
<dbReference type="Proteomes" id="UP000053268">
    <property type="component" value="Unassembled WGS sequence"/>
</dbReference>
<dbReference type="GO" id="GO:0010499">
    <property type="term" value="P:proteasomal ubiquitin-independent protein catabolic process"/>
    <property type="evidence" value="ECO:0007669"/>
    <property type="project" value="TreeGrafter"/>
</dbReference>
<dbReference type="AlphaFoldDB" id="A0A194PML7"/>
<gene>
    <name evidence="1" type="ORF">RR46_13581</name>
</gene>
<keyword evidence="1" id="KW-0647">Proteasome</keyword>
<dbReference type="InterPro" id="IPR035309">
    <property type="entry name" value="PSME4"/>
</dbReference>
<proteinExistence type="predicted"/>
<evidence type="ECO:0000313" key="1">
    <source>
        <dbReference type="EMBL" id="KPI92360.1"/>
    </source>
</evidence>
<protein>
    <submittedName>
        <fullName evidence="1">Proteasome activator complex subunit 4</fullName>
    </submittedName>
</protein>
<dbReference type="GO" id="GO:0005829">
    <property type="term" value="C:cytosol"/>
    <property type="evidence" value="ECO:0007669"/>
    <property type="project" value="TreeGrafter"/>
</dbReference>
<dbReference type="PANTHER" id="PTHR32170:SF3">
    <property type="entry name" value="PROTEASOME ACTIVATOR COMPLEX SUBUNIT 4"/>
    <property type="match status" value="1"/>
</dbReference>
<dbReference type="GO" id="GO:0070628">
    <property type="term" value="F:proteasome binding"/>
    <property type="evidence" value="ECO:0007669"/>
    <property type="project" value="InterPro"/>
</dbReference>
<dbReference type="GO" id="GO:0016504">
    <property type="term" value="F:peptidase activator activity"/>
    <property type="evidence" value="ECO:0007669"/>
    <property type="project" value="InterPro"/>
</dbReference>
<organism evidence="1 2">
    <name type="scientific">Papilio xuthus</name>
    <name type="common">Asian swallowtail butterfly</name>
    <dbReference type="NCBI Taxonomy" id="66420"/>
    <lineage>
        <taxon>Eukaryota</taxon>
        <taxon>Metazoa</taxon>
        <taxon>Ecdysozoa</taxon>
        <taxon>Arthropoda</taxon>
        <taxon>Hexapoda</taxon>
        <taxon>Insecta</taxon>
        <taxon>Pterygota</taxon>
        <taxon>Neoptera</taxon>
        <taxon>Endopterygota</taxon>
        <taxon>Lepidoptera</taxon>
        <taxon>Glossata</taxon>
        <taxon>Ditrysia</taxon>
        <taxon>Papilionoidea</taxon>
        <taxon>Papilionidae</taxon>
        <taxon>Papilioninae</taxon>
        <taxon>Papilio</taxon>
    </lineage>
</organism>
<dbReference type="GO" id="GO:0000502">
    <property type="term" value="C:proteasome complex"/>
    <property type="evidence" value="ECO:0007669"/>
    <property type="project" value="UniProtKB-KW"/>
</dbReference>
<name>A0A194PML7_PAPXU</name>
<dbReference type="PANTHER" id="PTHR32170">
    <property type="entry name" value="PROTEASOME ACTIVATOR COMPLEX SUBUNIT 4"/>
    <property type="match status" value="1"/>
</dbReference>
<dbReference type="EMBL" id="KQ459604">
    <property type="protein sequence ID" value="KPI92360.1"/>
    <property type="molecule type" value="Genomic_DNA"/>
</dbReference>
<sequence>MKPSCGVWSSRLMKYLRLYGLKMSKEDHIALIKLAFELVLIPDLEPCKVHKFATMFLMLTKKRYLISPEELTLPWRPLYEMGKKIFDKSETAIGMYHYLGQHSMKQGVDMLDVIRKFLSGYGLDDALDLFGLATQHESEFPT</sequence>
<reference evidence="1 2" key="1">
    <citation type="journal article" date="2015" name="Nat. Commun.">
        <title>Outbred genome sequencing and CRISPR/Cas9 gene editing in butterflies.</title>
        <authorList>
            <person name="Li X."/>
            <person name="Fan D."/>
            <person name="Zhang W."/>
            <person name="Liu G."/>
            <person name="Zhang L."/>
            <person name="Zhao L."/>
            <person name="Fang X."/>
            <person name="Chen L."/>
            <person name="Dong Y."/>
            <person name="Chen Y."/>
            <person name="Ding Y."/>
            <person name="Zhao R."/>
            <person name="Feng M."/>
            <person name="Zhu Y."/>
            <person name="Feng Y."/>
            <person name="Jiang X."/>
            <person name="Zhu D."/>
            <person name="Xiang H."/>
            <person name="Feng X."/>
            <person name="Li S."/>
            <person name="Wang J."/>
            <person name="Zhang G."/>
            <person name="Kronforst M.R."/>
            <person name="Wang W."/>
        </authorList>
    </citation>
    <scope>NUCLEOTIDE SEQUENCE [LARGE SCALE GENOMIC DNA]</scope>
    <source>
        <strain evidence="1">Ya'a_city_454_Px</strain>
        <tissue evidence="1">Whole body</tissue>
    </source>
</reference>
<evidence type="ECO:0000313" key="2">
    <source>
        <dbReference type="Proteomes" id="UP000053268"/>
    </source>
</evidence>
<dbReference type="GO" id="GO:0005634">
    <property type="term" value="C:nucleus"/>
    <property type="evidence" value="ECO:0007669"/>
    <property type="project" value="TreeGrafter"/>
</dbReference>
<accession>A0A194PML7</accession>
<dbReference type="STRING" id="66420.A0A194PML7"/>